<dbReference type="OrthoDB" id="44654at2759"/>
<name>A0A9K3KL38_9STRA</name>
<accession>A0A9K3KL38</accession>
<reference evidence="1" key="1">
    <citation type="journal article" date="2021" name="Sci. Rep.">
        <title>Diploid genomic architecture of Nitzschia inconspicua, an elite biomass production diatom.</title>
        <authorList>
            <person name="Oliver A."/>
            <person name="Podell S."/>
            <person name="Pinowska A."/>
            <person name="Traller J.C."/>
            <person name="Smith S.R."/>
            <person name="McClure R."/>
            <person name="Beliaev A."/>
            <person name="Bohutskyi P."/>
            <person name="Hill E.A."/>
            <person name="Rabines A."/>
            <person name="Zheng H."/>
            <person name="Allen L.Z."/>
            <person name="Kuo A."/>
            <person name="Grigoriev I.V."/>
            <person name="Allen A.E."/>
            <person name="Hazlebeck D."/>
            <person name="Allen E.E."/>
        </authorList>
    </citation>
    <scope>NUCLEOTIDE SEQUENCE</scope>
    <source>
        <strain evidence="1">Hildebrandi</strain>
    </source>
</reference>
<dbReference type="EMBL" id="JAGRRH010000022">
    <property type="protein sequence ID" value="KAG7345084.1"/>
    <property type="molecule type" value="Genomic_DNA"/>
</dbReference>
<gene>
    <name evidence="1" type="ORF">IV203_032615</name>
</gene>
<sequence length="321" mass="37003">MRHRRASFGEELQGLLSQVCIEVIRPSPLALTPQGCRWLAYIKLVASRPCCLAVRNWSCSTSLALLFFEGMYRRVTPTPVLYDVSSLYNLDQILERHRDVTMATDILFVNKIPFLLTVSRDLHFVTVCDLPNWQLPTVEQELLKVVCLYEHCGFHVTSLLCDPEFEDLQPTFPYLNPCSANEHVPEVERMIRTIKDRIRSVYVTLPYRHLPRLMVKRLVANAVLWWNALPAPDSVSDVHSLRYLLVGRELTYDKHVRLEFGSYVQTHEDHTNDMRQRTLGAICLGPMGNSQGGHYFMSLTSGERIIRHRWTPLPMPEEAIA</sequence>
<proteinExistence type="predicted"/>
<organism evidence="1 2">
    <name type="scientific">Nitzschia inconspicua</name>
    <dbReference type="NCBI Taxonomy" id="303405"/>
    <lineage>
        <taxon>Eukaryota</taxon>
        <taxon>Sar</taxon>
        <taxon>Stramenopiles</taxon>
        <taxon>Ochrophyta</taxon>
        <taxon>Bacillariophyta</taxon>
        <taxon>Bacillariophyceae</taxon>
        <taxon>Bacillariophycidae</taxon>
        <taxon>Bacillariales</taxon>
        <taxon>Bacillariaceae</taxon>
        <taxon>Nitzschia</taxon>
    </lineage>
</organism>
<protein>
    <submittedName>
        <fullName evidence="1">Uncharacterized protein</fullName>
    </submittedName>
</protein>
<comment type="caution">
    <text evidence="1">The sequence shown here is derived from an EMBL/GenBank/DDBJ whole genome shotgun (WGS) entry which is preliminary data.</text>
</comment>
<keyword evidence="2" id="KW-1185">Reference proteome</keyword>
<reference evidence="1" key="2">
    <citation type="submission" date="2021-04" db="EMBL/GenBank/DDBJ databases">
        <authorList>
            <person name="Podell S."/>
        </authorList>
    </citation>
    <scope>NUCLEOTIDE SEQUENCE</scope>
    <source>
        <strain evidence="1">Hildebrandi</strain>
    </source>
</reference>
<evidence type="ECO:0000313" key="1">
    <source>
        <dbReference type="EMBL" id="KAG7345084.1"/>
    </source>
</evidence>
<dbReference type="Proteomes" id="UP000693970">
    <property type="component" value="Unassembled WGS sequence"/>
</dbReference>
<evidence type="ECO:0000313" key="2">
    <source>
        <dbReference type="Proteomes" id="UP000693970"/>
    </source>
</evidence>
<dbReference type="AlphaFoldDB" id="A0A9K3KL38"/>